<comment type="caution">
    <text evidence="1">The sequence shown here is derived from an EMBL/GenBank/DDBJ whole genome shotgun (WGS) entry which is preliminary data.</text>
</comment>
<evidence type="ECO:0000313" key="2">
    <source>
        <dbReference type="Proteomes" id="UP000598426"/>
    </source>
</evidence>
<accession>A0ABR8NT38</accession>
<sequence length="65" mass="6740">MSDDDLLDRLPTSYAVALRLERDDASAELISRALGLPVEAVPGHLAVAHAKLAALGHGSGTASFE</sequence>
<proteinExistence type="predicted"/>
<dbReference type="RefSeq" id="WP_191172792.1">
    <property type="nucleotide sequence ID" value="NZ_JACXZS010000011.1"/>
</dbReference>
<protein>
    <recommendedName>
        <fullName evidence="3">RNA polymerase subunit sigma-24</fullName>
    </recommendedName>
</protein>
<gene>
    <name evidence="1" type="ORF">IF188_15930</name>
</gene>
<dbReference type="SUPFAM" id="SSF88659">
    <property type="entry name" value="Sigma3 and sigma4 domains of RNA polymerase sigma factors"/>
    <property type="match status" value="1"/>
</dbReference>
<name>A0ABR8NT38_9MICO</name>
<organism evidence="1 2">
    <name type="scientific">Microbacterium helvum</name>
    <dbReference type="NCBI Taxonomy" id="2773713"/>
    <lineage>
        <taxon>Bacteria</taxon>
        <taxon>Bacillati</taxon>
        <taxon>Actinomycetota</taxon>
        <taxon>Actinomycetes</taxon>
        <taxon>Micrococcales</taxon>
        <taxon>Microbacteriaceae</taxon>
        <taxon>Microbacterium</taxon>
    </lineage>
</organism>
<keyword evidence="2" id="KW-1185">Reference proteome</keyword>
<evidence type="ECO:0000313" key="1">
    <source>
        <dbReference type="EMBL" id="MBD3943183.1"/>
    </source>
</evidence>
<evidence type="ECO:0008006" key="3">
    <source>
        <dbReference type="Google" id="ProtNLM"/>
    </source>
</evidence>
<dbReference type="EMBL" id="JACXZS010000011">
    <property type="protein sequence ID" value="MBD3943183.1"/>
    <property type="molecule type" value="Genomic_DNA"/>
</dbReference>
<reference evidence="1 2" key="1">
    <citation type="submission" date="2020-09" db="EMBL/GenBank/DDBJ databases">
        <title>Isolation and identification of active actinomycetes.</title>
        <authorList>
            <person name="Li X."/>
        </authorList>
    </citation>
    <scope>NUCLEOTIDE SEQUENCE [LARGE SCALE GENOMIC DNA]</scope>
    <source>
        <strain evidence="1 2">NEAU-LLC</strain>
    </source>
</reference>
<dbReference type="Proteomes" id="UP000598426">
    <property type="component" value="Unassembled WGS sequence"/>
</dbReference>
<dbReference type="InterPro" id="IPR013324">
    <property type="entry name" value="RNA_pol_sigma_r3/r4-like"/>
</dbReference>